<accession>X1K993</accession>
<feature type="domain" description="DUF4365" evidence="1">
    <location>
        <begin position="1"/>
        <end position="115"/>
    </location>
</feature>
<organism evidence="2">
    <name type="scientific">marine sediment metagenome</name>
    <dbReference type="NCBI Taxonomy" id="412755"/>
    <lineage>
        <taxon>unclassified sequences</taxon>
        <taxon>metagenomes</taxon>
        <taxon>ecological metagenomes</taxon>
    </lineage>
</organism>
<dbReference type="AlphaFoldDB" id="X1K993"/>
<name>X1K993_9ZZZZ</name>
<dbReference type="Pfam" id="PF14280">
    <property type="entry name" value="DUF4365"/>
    <property type="match status" value="1"/>
</dbReference>
<reference evidence="2" key="1">
    <citation type="journal article" date="2014" name="Front. Microbiol.">
        <title>High frequency of phylogenetically diverse reductive dehalogenase-homologous genes in deep subseafloor sedimentary metagenomes.</title>
        <authorList>
            <person name="Kawai M."/>
            <person name="Futagami T."/>
            <person name="Toyoda A."/>
            <person name="Takaki Y."/>
            <person name="Nishi S."/>
            <person name="Hori S."/>
            <person name="Arai W."/>
            <person name="Tsubouchi T."/>
            <person name="Morono Y."/>
            <person name="Uchiyama I."/>
            <person name="Ito T."/>
            <person name="Fujiyama A."/>
            <person name="Inagaki F."/>
            <person name="Takami H."/>
        </authorList>
    </citation>
    <scope>NUCLEOTIDE SEQUENCE</scope>
    <source>
        <strain evidence="2">Expedition CK06-06</strain>
    </source>
</reference>
<dbReference type="InterPro" id="IPR025375">
    <property type="entry name" value="DUF4365"/>
</dbReference>
<dbReference type="EMBL" id="BARU01039964">
    <property type="protein sequence ID" value="GAH86814.1"/>
    <property type="molecule type" value="Genomic_DNA"/>
</dbReference>
<evidence type="ECO:0000259" key="1">
    <source>
        <dbReference type="Pfam" id="PF14280"/>
    </source>
</evidence>
<feature type="non-terminal residue" evidence="2">
    <location>
        <position position="236"/>
    </location>
</feature>
<comment type="caution">
    <text evidence="2">The sequence shown here is derived from an EMBL/GenBank/DDBJ whole genome shotgun (WGS) entry which is preliminary data.</text>
</comment>
<feature type="non-terminal residue" evidence="2">
    <location>
        <position position="1"/>
    </location>
</feature>
<protein>
    <recommendedName>
        <fullName evidence="1">DUF4365 domain-containing protein</fullName>
    </recommendedName>
</protein>
<proteinExistence type="predicted"/>
<gene>
    <name evidence="2" type="ORF">S03H2_61858</name>
</gene>
<evidence type="ECO:0000313" key="2">
    <source>
        <dbReference type="EMBL" id="GAH86814.1"/>
    </source>
</evidence>
<sequence length="236" mass="27892">DLNVEIIQDGEASGLMFAVQVKSVRDIRMVNINNCEFLSFPFKTSRLGYLCSRLPGLGLIIIYDDRNKTLYYDHVEEIYKRIMLDKNDESWKEQETINIHIPEENKLNVENAKIIYDIMQRRFINYKKLLAKHAKEFDIPYVSTITNDFKDFDILDPKELLEKYGFLLFNEQDFHIIYDLISNLSIAEVAKSPRLLLLSALTYSEIGKILDSNYFIEKCFSYTNEYDKEEKNLLFF</sequence>